<proteinExistence type="predicted"/>
<evidence type="ECO:0000313" key="1">
    <source>
        <dbReference type="EMBL" id="SNQ62059.1"/>
    </source>
</evidence>
<organism evidence="1 2">
    <name type="scientific">Candidatus Methanoperedens nitratireducens</name>
    <dbReference type="NCBI Taxonomy" id="1392998"/>
    <lineage>
        <taxon>Archaea</taxon>
        <taxon>Methanobacteriati</taxon>
        <taxon>Methanobacteriota</taxon>
        <taxon>Stenosarchaea group</taxon>
        <taxon>Methanomicrobia</taxon>
        <taxon>Methanosarcinales</taxon>
        <taxon>ANME-2 cluster</taxon>
        <taxon>Candidatus Methanoperedentaceae</taxon>
        <taxon>Candidatus Methanoperedens</taxon>
    </lineage>
</organism>
<keyword evidence="2" id="KW-1185">Reference proteome</keyword>
<evidence type="ECO:0000313" key="2">
    <source>
        <dbReference type="Proteomes" id="UP000218615"/>
    </source>
</evidence>
<name>A0A284VS70_9EURY</name>
<dbReference type="AlphaFoldDB" id="A0A284VS70"/>
<dbReference type="Proteomes" id="UP000218615">
    <property type="component" value="Unassembled WGS sequence"/>
</dbReference>
<dbReference type="EMBL" id="FZMP01000205">
    <property type="protein sequence ID" value="SNQ62059.1"/>
    <property type="molecule type" value="Genomic_DNA"/>
</dbReference>
<sequence length="126" mass="13666">MNFMRSFILLFSVILVLSALILPVDALSQATITQSTKNYSYYLGVGDKVAQTFSIVSPNRVSFDQASIYVQKSGNPGTGLRISLVLGDVNTKYAKPSDTVVCSAVVSSLVINDRLDNAGFGRLYFD</sequence>
<gene>
    <name evidence="1" type="ORF">MNV_580007</name>
</gene>
<dbReference type="RefSeq" id="WP_096206680.1">
    <property type="nucleotide sequence ID" value="NZ_FZMP01000205.1"/>
</dbReference>
<accession>A0A284VS70</accession>
<protein>
    <submittedName>
        <fullName evidence="1">Uncharacterized protein</fullName>
    </submittedName>
</protein>
<reference evidence="2" key="1">
    <citation type="submission" date="2017-06" db="EMBL/GenBank/DDBJ databases">
        <authorList>
            <person name="Cremers G."/>
        </authorList>
    </citation>
    <scope>NUCLEOTIDE SEQUENCE [LARGE SCALE GENOMIC DNA]</scope>
</reference>